<dbReference type="STRING" id="319652.IV80_GL000347"/>
<feature type="transmembrane region" description="Helical" evidence="1">
    <location>
        <begin position="62"/>
        <end position="87"/>
    </location>
</feature>
<organism evidence="3 4">
    <name type="scientific">Pediococcus cellicola</name>
    <dbReference type="NCBI Taxonomy" id="319652"/>
    <lineage>
        <taxon>Bacteria</taxon>
        <taxon>Bacillati</taxon>
        <taxon>Bacillota</taxon>
        <taxon>Bacilli</taxon>
        <taxon>Lactobacillales</taxon>
        <taxon>Lactobacillaceae</taxon>
        <taxon>Pediococcus</taxon>
    </lineage>
</organism>
<proteinExistence type="predicted"/>
<keyword evidence="4" id="KW-1185">Reference proteome</keyword>
<feature type="transmembrane region" description="Helical" evidence="1">
    <location>
        <begin position="136"/>
        <end position="156"/>
    </location>
</feature>
<feature type="domain" description="Phosphatidic acid phosphatase type 2/haloperoxidase" evidence="2">
    <location>
        <begin position="94"/>
        <end position="206"/>
    </location>
</feature>
<dbReference type="InterPro" id="IPR036938">
    <property type="entry name" value="PAP2/HPO_sf"/>
</dbReference>
<name>A0A0R2IRU7_9LACO</name>
<keyword evidence="1" id="KW-0812">Transmembrane</keyword>
<dbReference type="PATRIC" id="fig|319652.3.peg.350"/>
<evidence type="ECO:0000256" key="1">
    <source>
        <dbReference type="SAM" id="Phobius"/>
    </source>
</evidence>
<comment type="caution">
    <text evidence="3">The sequence shown here is derived from an EMBL/GenBank/DDBJ whole genome shotgun (WGS) entry which is preliminary data.</text>
</comment>
<evidence type="ECO:0000313" key="4">
    <source>
        <dbReference type="Proteomes" id="UP000051568"/>
    </source>
</evidence>
<dbReference type="PANTHER" id="PTHR14969">
    <property type="entry name" value="SPHINGOSINE-1-PHOSPHATE PHOSPHOHYDROLASE"/>
    <property type="match status" value="1"/>
</dbReference>
<dbReference type="Pfam" id="PF01569">
    <property type="entry name" value="PAP2"/>
    <property type="match status" value="1"/>
</dbReference>
<dbReference type="Proteomes" id="UP000051568">
    <property type="component" value="Unassembled WGS sequence"/>
</dbReference>
<evidence type="ECO:0000313" key="3">
    <source>
        <dbReference type="EMBL" id="KRN67803.1"/>
    </source>
</evidence>
<dbReference type="InterPro" id="IPR000326">
    <property type="entry name" value="PAP2/HPO"/>
</dbReference>
<dbReference type="PANTHER" id="PTHR14969:SF13">
    <property type="entry name" value="AT30094P"/>
    <property type="match status" value="1"/>
</dbReference>
<feature type="transmembrane region" description="Helical" evidence="1">
    <location>
        <begin position="94"/>
        <end position="116"/>
    </location>
</feature>
<dbReference type="EMBL" id="JQBR01000001">
    <property type="protein sequence ID" value="KRN67803.1"/>
    <property type="molecule type" value="Genomic_DNA"/>
</dbReference>
<feature type="transmembrane region" description="Helical" evidence="1">
    <location>
        <begin position="191"/>
        <end position="210"/>
    </location>
</feature>
<feature type="transmembrane region" description="Helical" evidence="1">
    <location>
        <begin position="163"/>
        <end position="185"/>
    </location>
</feature>
<sequence length="216" mass="24081">MKEKKMPSTKQLHHWLAIGMTTGIVFVILAALVTSQSPFVTGFDHFISESIQANRTALKTHFFLVITSLGNPLPHIGFILLLVTWLVYRKYYRYLSFATLSILLGTLGNQGIKLLLTRSRPLHKLISIGGYSFPSGHSTASAVFFGTLIVISFFLIKNQTKRWLFDSIATLLALLIGISRIYLNVHYPTDVLGGFLLGITIVSLSAYLILPTRKEP</sequence>
<keyword evidence="1" id="KW-1133">Transmembrane helix</keyword>
<accession>A0A0R2IRU7</accession>
<evidence type="ECO:0000259" key="2">
    <source>
        <dbReference type="SMART" id="SM00014"/>
    </source>
</evidence>
<keyword evidence="1" id="KW-0472">Membrane</keyword>
<protein>
    <recommendedName>
        <fullName evidence="2">Phosphatidic acid phosphatase type 2/haloperoxidase domain-containing protein</fullName>
    </recommendedName>
</protein>
<dbReference type="AlphaFoldDB" id="A0A0R2IRU7"/>
<gene>
    <name evidence="3" type="ORF">IV80_GL000347</name>
</gene>
<feature type="transmembrane region" description="Helical" evidence="1">
    <location>
        <begin position="12"/>
        <end position="33"/>
    </location>
</feature>
<dbReference type="SMART" id="SM00014">
    <property type="entry name" value="acidPPc"/>
    <property type="match status" value="1"/>
</dbReference>
<dbReference type="SUPFAM" id="SSF48317">
    <property type="entry name" value="Acid phosphatase/Vanadium-dependent haloperoxidase"/>
    <property type="match status" value="1"/>
</dbReference>
<dbReference type="CDD" id="cd03392">
    <property type="entry name" value="PAP2_like_2"/>
    <property type="match status" value="1"/>
</dbReference>
<reference evidence="3 4" key="1">
    <citation type="journal article" date="2015" name="Genome Announc.">
        <title>Expanding the biotechnology potential of lactobacilli through comparative genomics of 213 strains and associated genera.</title>
        <authorList>
            <person name="Sun Z."/>
            <person name="Harris H.M."/>
            <person name="McCann A."/>
            <person name="Guo C."/>
            <person name="Argimon S."/>
            <person name="Zhang W."/>
            <person name="Yang X."/>
            <person name="Jeffery I.B."/>
            <person name="Cooney J.C."/>
            <person name="Kagawa T.F."/>
            <person name="Liu W."/>
            <person name="Song Y."/>
            <person name="Salvetti E."/>
            <person name="Wrobel A."/>
            <person name="Rasinkangas P."/>
            <person name="Parkhill J."/>
            <person name="Rea M.C."/>
            <person name="O'Sullivan O."/>
            <person name="Ritari J."/>
            <person name="Douillard F.P."/>
            <person name="Paul Ross R."/>
            <person name="Yang R."/>
            <person name="Briner A.E."/>
            <person name="Felis G.E."/>
            <person name="de Vos W.M."/>
            <person name="Barrangou R."/>
            <person name="Klaenhammer T.R."/>
            <person name="Caufield P.W."/>
            <person name="Cui Y."/>
            <person name="Zhang H."/>
            <person name="O'Toole P.W."/>
        </authorList>
    </citation>
    <scope>NUCLEOTIDE SEQUENCE [LARGE SCALE GENOMIC DNA]</scope>
    <source>
        <strain evidence="3 4">DSM 17757</strain>
    </source>
</reference>
<dbReference type="Gene3D" id="1.20.144.10">
    <property type="entry name" value="Phosphatidic acid phosphatase type 2/haloperoxidase"/>
    <property type="match status" value="2"/>
</dbReference>